<dbReference type="AlphaFoldDB" id="A0A6M3L0A9"/>
<dbReference type="EMBL" id="MT142741">
    <property type="protein sequence ID" value="QJA87926.1"/>
    <property type="molecule type" value="Genomic_DNA"/>
</dbReference>
<name>A0A6M3L0A9_9ZZZZ</name>
<protein>
    <submittedName>
        <fullName evidence="1">Uncharacterized protein</fullName>
    </submittedName>
</protein>
<proteinExistence type="predicted"/>
<organism evidence="1">
    <name type="scientific">viral metagenome</name>
    <dbReference type="NCBI Taxonomy" id="1070528"/>
    <lineage>
        <taxon>unclassified sequences</taxon>
        <taxon>metagenomes</taxon>
        <taxon>organismal metagenomes</taxon>
    </lineage>
</organism>
<evidence type="ECO:0000313" key="1">
    <source>
        <dbReference type="EMBL" id="QJA87926.1"/>
    </source>
</evidence>
<gene>
    <name evidence="1" type="ORF">MM415B02869_0007</name>
</gene>
<reference evidence="1" key="1">
    <citation type="submission" date="2020-03" db="EMBL/GenBank/DDBJ databases">
        <title>The deep terrestrial virosphere.</title>
        <authorList>
            <person name="Holmfeldt K."/>
            <person name="Nilsson E."/>
            <person name="Simone D."/>
            <person name="Lopez-Fernandez M."/>
            <person name="Wu X."/>
            <person name="de Brujin I."/>
            <person name="Lundin D."/>
            <person name="Andersson A."/>
            <person name="Bertilsson S."/>
            <person name="Dopson M."/>
        </authorList>
    </citation>
    <scope>NUCLEOTIDE SEQUENCE</scope>
    <source>
        <strain evidence="1">MM415B02869</strain>
    </source>
</reference>
<sequence>MEKVRVQTVNEGVVESLKGINDRLVREAIKEWDRQEVSGVYFCDFVNGYVKQKFWEMVHGN</sequence>
<accession>A0A6M3L0A9</accession>